<keyword evidence="2" id="KW-1185">Reference proteome</keyword>
<dbReference type="EMBL" id="LBMM01016183">
    <property type="protein sequence ID" value="KMQ84511.1"/>
    <property type="molecule type" value="Genomic_DNA"/>
</dbReference>
<evidence type="ECO:0000313" key="2">
    <source>
        <dbReference type="Proteomes" id="UP000036403"/>
    </source>
</evidence>
<name>A0A0J7K2S3_LASNI</name>
<dbReference type="PaxDb" id="67767-A0A0J7K2S3"/>
<dbReference type="Proteomes" id="UP000036403">
    <property type="component" value="Unassembled WGS sequence"/>
</dbReference>
<dbReference type="OrthoDB" id="7687051at2759"/>
<dbReference type="STRING" id="67767.A0A0J7K2S3"/>
<accession>A0A0J7K2S3</accession>
<evidence type="ECO:0000313" key="1">
    <source>
        <dbReference type="EMBL" id="KMQ84511.1"/>
    </source>
</evidence>
<comment type="caution">
    <text evidence="1">The sequence shown here is derived from an EMBL/GenBank/DDBJ whole genome shotgun (WGS) entry which is preliminary data.</text>
</comment>
<reference evidence="1 2" key="1">
    <citation type="submission" date="2015-04" db="EMBL/GenBank/DDBJ databases">
        <title>Lasius niger genome sequencing.</title>
        <authorList>
            <person name="Konorov E.A."/>
            <person name="Nikitin M.A."/>
            <person name="Kirill M.V."/>
            <person name="Chang P."/>
        </authorList>
    </citation>
    <scope>NUCLEOTIDE SEQUENCE [LARGE SCALE GENOMIC DNA]</scope>
    <source>
        <tissue evidence="1">Whole</tissue>
    </source>
</reference>
<gene>
    <name evidence="1" type="ORF">RF55_17622</name>
</gene>
<protein>
    <submittedName>
        <fullName evidence="1">R2 protein</fullName>
    </submittedName>
</protein>
<proteinExistence type="predicted"/>
<dbReference type="AlphaFoldDB" id="A0A0J7K2S3"/>
<sequence>MNPICRACGEADVTLGHILGQCRTTKNKRIMRHNEIVDLLKKRLALNNRVMVEPTIEYKGERFKPDLVILNEEKLLVLDVTVRYENKNFLAEGAREKIEKYKNIAHKLKTDFKVRKAKVVPIVIGSKGALPTGTIDMLRQLKVLKSDWLTLSMMALRSSIEIINAFMDE</sequence>
<organism evidence="1 2">
    <name type="scientific">Lasius niger</name>
    <name type="common">Black garden ant</name>
    <dbReference type="NCBI Taxonomy" id="67767"/>
    <lineage>
        <taxon>Eukaryota</taxon>
        <taxon>Metazoa</taxon>
        <taxon>Ecdysozoa</taxon>
        <taxon>Arthropoda</taxon>
        <taxon>Hexapoda</taxon>
        <taxon>Insecta</taxon>
        <taxon>Pterygota</taxon>
        <taxon>Neoptera</taxon>
        <taxon>Endopterygota</taxon>
        <taxon>Hymenoptera</taxon>
        <taxon>Apocrita</taxon>
        <taxon>Aculeata</taxon>
        <taxon>Formicoidea</taxon>
        <taxon>Formicidae</taxon>
        <taxon>Formicinae</taxon>
        <taxon>Lasius</taxon>
        <taxon>Lasius</taxon>
    </lineage>
</organism>